<dbReference type="RefSeq" id="WP_182125874.1">
    <property type="nucleotide sequence ID" value="NZ_JACGLS010000009.1"/>
</dbReference>
<organism evidence="1 2">
    <name type="scientific">Tenacibaculum pelagium</name>
    <dbReference type="NCBI Taxonomy" id="2759527"/>
    <lineage>
        <taxon>Bacteria</taxon>
        <taxon>Pseudomonadati</taxon>
        <taxon>Bacteroidota</taxon>
        <taxon>Flavobacteriia</taxon>
        <taxon>Flavobacteriales</taxon>
        <taxon>Flavobacteriaceae</taxon>
        <taxon>Tenacibaculum</taxon>
    </lineage>
</organism>
<proteinExistence type="predicted"/>
<gene>
    <name evidence="1" type="ORF">H3Z83_12710</name>
</gene>
<accession>A0A839AUU5</accession>
<dbReference type="AlphaFoldDB" id="A0A839AUU5"/>
<keyword evidence="2" id="KW-1185">Reference proteome</keyword>
<evidence type="ECO:0000313" key="1">
    <source>
        <dbReference type="EMBL" id="MBA6157371.1"/>
    </source>
</evidence>
<dbReference type="EMBL" id="JACGLS010000009">
    <property type="protein sequence ID" value="MBA6157371.1"/>
    <property type="molecule type" value="Genomic_DNA"/>
</dbReference>
<evidence type="ECO:0000313" key="2">
    <source>
        <dbReference type="Proteomes" id="UP000563906"/>
    </source>
</evidence>
<protein>
    <submittedName>
        <fullName evidence="1">Uncharacterized protein</fullName>
    </submittedName>
</protein>
<comment type="caution">
    <text evidence="1">The sequence shown here is derived from an EMBL/GenBank/DDBJ whole genome shotgun (WGS) entry which is preliminary data.</text>
</comment>
<dbReference type="Proteomes" id="UP000563906">
    <property type="component" value="Unassembled WGS sequence"/>
</dbReference>
<name>A0A839AUU5_9FLAO</name>
<dbReference type="Gene3D" id="3.30.1150.10">
    <property type="match status" value="1"/>
</dbReference>
<sequence length="277" mass="33213">MKIYQILIFSFFIFNSCKKENRTDNQIAENGNRIVYNQETWYELWKKDKNVEVVVIDTTCINQRKRARNDIEKGKMTYFYYMGMFKMYRSNTEMTELLSEHNIGIDSTLTTCFAPVPGFEYYCYEKEMQSAINKKYGKDFIDSLRLQAEKTYVSKHPNKIYKFEDCDTIARYPSALNYKEHFDNYEIDYFKNFKYPKGYKFKNEKSYSYTTADFILHKDGSIDDIVVETTFQNSENEKYRELFDKRMTEFIKKTEWIPAKSAGITVNSEMPIYVSYK</sequence>
<reference evidence="1 2" key="1">
    <citation type="submission" date="2020-07" db="EMBL/GenBank/DDBJ databases">
        <title>Bacterium isolated from marine sediment.</title>
        <authorList>
            <person name="Shang D."/>
            <person name="Du Z.-J."/>
        </authorList>
    </citation>
    <scope>NUCLEOTIDE SEQUENCE [LARGE SCALE GENOMIC DNA]</scope>
    <source>
        <strain evidence="1 2">S7007</strain>
    </source>
</reference>